<dbReference type="AlphaFoldDB" id="A0AAW7ZMY3"/>
<proteinExistence type="predicted"/>
<feature type="domain" description="HNH nuclease" evidence="1">
    <location>
        <begin position="271"/>
        <end position="319"/>
    </location>
</feature>
<name>A0AAW7ZMY3_ENTAS</name>
<accession>A0AAW7ZMY3</accession>
<dbReference type="GO" id="GO:0004519">
    <property type="term" value="F:endonuclease activity"/>
    <property type="evidence" value="ECO:0007669"/>
    <property type="project" value="UniProtKB-KW"/>
</dbReference>
<evidence type="ECO:0000259" key="1">
    <source>
        <dbReference type="Pfam" id="PF13391"/>
    </source>
</evidence>
<keyword evidence="2" id="KW-0378">Hydrolase</keyword>
<keyword evidence="2" id="KW-0540">Nuclease</keyword>
<dbReference type="GO" id="GO:0016787">
    <property type="term" value="F:hydrolase activity"/>
    <property type="evidence" value="ECO:0007669"/>
    <property type="project" value="UniProtKB-KW"/>
</dbReference>
<evidence type="ECO:0000313" key="2">
    <source>
        <dbReference type="EMBL" id="MDO7921067.1"/>
    </source>
</evidence>
<dbReference type="RefSeq" id="WP_233422304.1">
    <property type="nucleotide sequence ID" value="NZ_CP083834.1"/>
</dbReference>
<gene>
    <name evidence="2" type="ORF">Q5934_05895</name>
</gene>
<comment type="caution">
    <text evidence="2">The sequence shown here is derived from an EMBL/GenBank/DDBJ whole genome shotgun (WGS) entry which is preliminary data.</text>
</comment>
<evidence type="ECO:0000313" key="3">
    <source>
        <dbReference type="Proteomes" id="UP001176432"/>
    </source>
</evidence>
<protein>
    <submittedName>
        <fullName evidence="2">HNH endonuclease signature motif containing protein</fullName>
        <ecNumber evidence="2">3.1.-.-</ecNumber>
    </submittedName>
</protein>
<organism evidence="2 3">
    <name type="scientific">Enterobacter asburiae</name>
    <dbReference type="NCBI Taxonomy" id="61645"/>
    <lineage>
        <taxon>Bacteria</taxon>
        <taxon>Pseudomonadati</taxon>
        <taxon>Pseudomonadota</taxon>
        <taxon>Gammaproteobacteria</taxon>
        <taxon>Enterobacterales</taxon>
        <taxon>Enterobacteriaceae</taxon>
        <taxon>Enterobacter</taxon>
        <taxon>Enterobacter cloacae complex</taxon>
    </lineage>
</organism>
<dbReference type="Proteomes" id="UP001176432">
    <property type="component" value="Unassembled WGS sequence"/>
</dbReference>
<reference evidence="2" key="1">
    <citation type="submission" date="2023-07" db="EMBL/GenBank/DDBJ databases">
        <title>Isolates cultured from stool samples of acute diarrhea patients.</title>
        <authorList>
            <person name="Jiang S."/>
        </authorList>
    </citation>
    <scope>NUCLEOTIDE SEQUENCE</scope>
    <source>
        <strain evidence="2">L4424</strain>
    </source>
</reference>
<dbReference type="Pfam" id="PF13391">
    <property type="entry name" value="HNH_2"/>
    <property type="match status" value="1"/>
</dbReference>
<keyword evidence="2" id="KW-0255">Endonuclease</keyword>
<dbReference type="EMBL" id="JAUPXB010000001">
    <property type="protein sequence ID" value="MDO7921067.1"/>
    <property type="molecule type" value="Genomic_DNA"/>
</dbReference>
<dbReference type="InterPro" id="IPR003615">
    <property type="entry name" value="HNH_nuc"/>
</dbReference>
<sequence>MPRDMRLRAWKVIRTRTVQHEDKTILAQHLRNQERYFLEMERFAKQAQAYIDEDKASIEAARIQDEYRRRRQAEERALRDKLKDARLEALEKEITLEEAQQFVRENIPHNARSGFREWFKKEYGGDLSCLMAAAKEFIALQGEKPAKDIKDKVIARPFGTDIPIENFNSVHAMMQETGTGNDADARQFRLAVKDQGVAIWPDDDPRKNSQTALDGRRWEVLLPHLRPVDAELDDYVPEKRKGRRAAYGALSRPDQKAFSDSVYDNCYGQGVVTGARSRRRCEAAHLVEHCKDGVDHWSNGLWLSIDIHRLFDANQCAINPETLCVHFTPDVLAEDEDLKGLEGQSIAMTKKPINAAFLWARWEVFTSGD</sequence>
<dbReference type="EC" id="3.1.-.-" evidence="2"/>